<dbReference type="EMBL" id="JH687554">
    <property type="protein sequence ID" value="EIN04536.1"/>
    <property type="molecule type" value="Genomic_DNA"/>
</dbReference>
<name>R7S5A0_PUNST</name>
<evidence type="ECO:0000313" key="1">
    <source>
        <dbReference type="EMBL" id="EIN04536.1"/>
    </source>
</evidence>
<dbReference type="AlphaFoldDB" id="R7S5A0"/>
<dbReference type="RefSeq" id="XP_007388331.1">
    <property type="nucleotide sequence ID" value="XM_007388269.1"/>
</dbReference>
<dbReference type="HOGENOM" id="CLU_950413_0_0_1"/>
<dbReference type="Proteomes" id="UP000054196">
    <property type="component" value="Unassembled WGS sequence"/>
</dbReference>
<keyword evidence="2" id="KW-1185">Reference proteome</keyword>
<dbReference type="GeneID" id="18883998"/>
<protein>
    <submittedName>
        <fullName evidence="1">Uncharacterized protein</fullName>
    </submittedName>
</protein>
<organism evidence="1 2">
    <name type="scientific">Punctularia strigosozonata (strain HHB-11173)</name>
    <name type="common">White-rot fungus</name>
    <dbReference type="NCBI Taxonomy" id="741275"/>
    <lineage>
        <taxon>Eukaryota</taxon>
        <taxon>Fungi</taxon>
        <taxon>Dikarya</taxon>
        <taxon>Basidiomycota</taxon>
        <taxon>Agaricomycotina</taxon>
        <taxon>Agaricomycetes</taxon>
        <taxon>Corticiales</taxon>
        <taxon>Punctulariaceae</taxon>
        <taxon>Punctularia</taxon>
    </lineage>
</organism>
<accession>R7S5A0</accession>
<proteinExistence type="predicted"/>
<gene>
    <name evidence="1" type="ORF">PUNSTDRAFT_55547</name>
</gene>
<dbReference type="KEGG" id="psq:PUNSTDRAFT_55547"/>
<reference evidence="2" key="1">
    <citation type="journal article" date="2012" name="Science">
        <title>The Paleozoic origin of enzymatic lignin decomposition reconstructed from 31 fungal genomes.</title>
        <authorList>
            <person name="Floudas D."/>
            <person name="Binder M."/>
            <person name="Riley R."/>
            <person name="Barry K."/>
            <person name="Blanchette R.A."/>
            <person name="Henrissat B."/>
            <person name="Martinez A.T."/>
            <person name="Otillar R."/>
            <person name="Spatafora J.W."/>
            <person name="Yadav J.S."/>
            <person name="Aerts A."/>
            <person name="Benoit I."/>
            <person name="Boyd A."/>
            <person name="Carlson A."/>
            <person name="Copeland A."/>
            <person name="Coutinho P.M."/>
            <person name="de Vries R.P."/>
            <person name="Ferreira P."/>
            <person name="Findley K."/>
            <person name="Foster B."/>
            <person name="Gaskell J."/>
            <person name="Glotzer D."/>
            <person name="Gorecki P."/>
            <person name="Heitman J."/>
            <person name="Hesse C."/>
            <person name="Hori C."/>
            <person name="Igarashi K."/>
            <person name="Jurgens J.A."/>
            <person name="Kallen N."/>
            <person name="Kersten P."/>
            <person name="Kohler A."/>
            <person name="Kuees U."/>
            <person name="Kumar T.K.A."/>
            <person name="Kuo A."/>
            <person name="LaButti K."/>
            <person name="Larrondo L.F."/>
            <person name="Lindquist E."/>
            <person name="Ling A."/>
            <person name="Lombard V."/>
            <person name="Lucas S."/>
            <person name="Lundell T."/>
            <person name="Martin R."/>
            <person name="McLaughlin D.J."/>
            <person name="Morgenstern I."/>
            <person name="Morin E."/>
            <person name="Murat C."/>
            <person name="Nagy L.G."/>
            <person name="Nolan M."/>
            <person name="Ohm R.A."/>
            <person name="Patyshakuliyeva A."/>
            <person name="Rokas A."/>
            <person name="Ruiz-Duenas F.J."/>
            <person name="Sabat G."/>
            <person name="Salamov A."/>
            <person name="Samejima M."/>
            <person name="Schmutz J."/>
            <person name="Slot J.C."/>
            <person name="St John F."/>
            <person name="Stenlid J."/>
            <person name="Sun H."/>
            <person name="Sun S."/>
            <person name="Syed K."/>
            <person name="Tsang A."/>
            <person name="Wiebenga A."/>
            <person name="Young D."/>
            <person name="Pisabarro A."/>
            <person name="Eastwood D.C."/>
            <person name="Martin F."/>
            <person name="Cullen D."/>
            <person name="Grigoriev I.V."/>
            <person name="Hibbett D.S."/>
        </authorList>
    </citation>
    <scope>NUCLEOTIDE SEQUENCE [LARGE SCALE GENOMIC DNA]</scope>
    <source>
        <strain evidence="2">HHB-11173 SS5</strain>
    </source>
</reference>
<sequence>MGPPESACELPGGDSNLSQRLESQQELTNLGTSDIHARTSETTSVHRIRVRTHPEDYSRDELASLYRAHIDAPPVPCTCRRTALQQGRIKDTTYVRPRPRIGVDVQGIAFEDWTSNSTLLKKEQLLRMRSTSSIYADVTPDADVFPARIWPRCPRAPSTGFILQFRHIPPGVSDRLETWHIERGRCLTCIARAMRTFPPWIIKFTPFNVTIEDGDPVFMNDRQDELVEWDEERKRWRHLVFDHYRWLPVEELEERPSDRTADAQIVNGLYNTPVPDSYTVAYWRIIDT</sequence>
<evidence type="ECO:0000313" key="2">
    <source>
        <dbReference type="Proteomes" id="UP000054196"/>
    </source>
</evidence>